<comment type="caution">
    <text evidence="6">The sequence shown here is derived from an EMBL/GenBank/DDBJ whole genome shotgun (WGS) entry which is preliminary data.</text>
</comment>
<evidence type="ECO:0000313" key="7">
    <source>
        <dbReference type="Proteomes" id="UP000628775"/>
    </source>
</evidence>
<proteinExistence type="predicted"/>
<keyword evidence="4" id="KW-0804">Transcription</keyword>
<keyword evidence="3" id="KW-0238">DNA-binding</keyword>
<dbReference type="Gene3D" id="1.10.260.40">
    <property type="entry name" value="lambda repressor-like DNA-binding domains"/>
    <property type="match status" value="1"/>
</dbReference>
<dbReference type="InterPro" id="IPR028082">
    <property type="entry name" value="Peripla_BP_I"/>
</dbReference>
<evidence type="ECO:0000256" key="2">
    <source>
        <dbReference type="ARBA" id="ARBA00023015"/>
    </source>
</evidence>
<dbReference type="PANTHER" id="PTHR30146">
    <property type="entry name" value="LACI-RELATED TRANSCRIPTIONAL REPRESSOR"/>
    <property type="match status" value="1"/>
</dbReference>
<dbReference type="Pfam" id="PF00356">
    <property type="entry name" value="LacI"/>
    <property type="match status" value="1"/>
</dbReference>
<gene>
    <name evidence="6" type="ORF">GCM10011391_12220</name>
</gene>
<dbReference type="EMBL" id="BMIR01000004">
    <property type="protein sequence ID" value="GGE35064.1"/>
    <property type="molecule type" value="Genomic_DNA"/>
</dbReference>
<dbReference type="CDD" id="cd01392">
    <property type="entry name" value="HTH_LacI"/>
    <property type="match status" value="1"/>
</dbReference>
<name>A0A8J2VKU2_9BACL</name>
<dbReference type="RefSeq" id="WP_188690722.1">
    <property type="nucleotide sequence ID" value="NZ_BMIR01000004.1"/>
</dbReference>
<dbReference type="SMART" id="SM00354">
    <property type="entry name" value="HTH_LACI"/>
    <property type="match status" value="1"/>
</dbReference>
<dbReference type="Gene3D" id="3.40.50.2300">
    <property type="match status" value="2"/>
</dbReference>
<organism evidence="6 7">
    <name type="scientific">Pullulanibacillus camelliae</name>
    <dbReference type="NCBI Taxonomy" id="1707096"/>
    <lineage>
        <taxon>Bacteria</taxon>
        <taxon>Bacillati</taxon>
        <taxon>Bacillota</taxon>
        <taxon>Bacilli</taxon>
        <taxon>Bacillales</taxon>
        <taxon>Sporolactobacillaceae</taxon>
        <taxon>Pullulanibacillus</taxon>
    </lineage>
</organism>
<dbReference type="SUPFAM" id="SSF53822">
    <property type="entry name" value="Periplasmic binding protein-like I"/>
    <property type="match status" value="1"/>
</dbReference>
<dbReference type="InterPro" id="IPR000843">
    <property type="entry name" value="HTH_LacI"/>
</dbReference>
<dbReference type="InterPro" id="IPR010982">
    <property type="entry name" value="Lambda_DNA-bd_dom_sf"/>
</dbReference>
<dbReference type="GO" id="GO:0000976">
    <property type="term" value="F:transcription cis-regulatory region binding"/>
    <property type="evidence" value="ECO:0007669"/>
    <property type="project" value="TreeGrafter"/>
</dbReference>
<sequence>MATLKQVAKLAGVDSSTVSRVVNNDPSLSIKLETRERILKAIEELNYSPNLAARNLKKKETKILGLAINNFFNPVMASIIHGAELRANKEGYNLLVYSSEHSQSKIINSLVDRHIDGLLISSLTFEEEDILKLNDKNLPIVSVNRKVLGMKNYVVVNDMQGAKLGVKHLIEFGHKKIAHISGPLYTSTAVERLMGYRTALNEGDIKFISEYVQESENSIDDGYIAMEHLLSLSNRPTAVFASSILIALGAMKAIQEEGLTIPNDISLVGFHDVYFAEAIFPRLTTVKMPLEEMGDKAIGKLIDIINKKDNGEGIIIPGERIISRDSVKRLV</sequence>
<dbReference type="GO" id="GO:0003700">
    <property type="term" value="F:DNA-binding transcription factor activity"/>
    <property type="evidence" value="ECO:0007669"/>
    <property type="project" value="TreeGrafter"/>
</dbReference>
<evidence type="ECO:0000259" key="5">
    <source>
        <dbReference type="PROSITE" id="PS50932"/>
    </source>
</evidence>
<dbReference type="PANTHER" id="PTHR30146:SF148">
    <property type="entry name" value="HTH-TYPE TRANSCRIPTIONAL REPRESSOR PURR-RELATED"/>
    <property type="match status" value="1"/>
</dbReference>
<evidence type="ECO:0000256" key="1">
    <source>
        <dbReference type="ARBA" id="ARBA00022491"/>
    </source>
</evidence>
<keyword evidence="2" id="KW-0805">Transcription regulation</keyword>
<dbReference type="Proteomes" id="UP000628775">
    <property type="component" value="Unassembled WGS sequence"/>
</dbReference>
<reference evidence="6" key="1">
    <citation type="journal article" date="2014" name="Int. J. Syst. Evol. Microbiol.">
        <title>Complete genome sequence of Corynebacterium casei LMG S-19264T (=DSM 44701T), isolated from a smear-ripened cheese.</title>
        <authorList>
            <consortium name="US DOE Joint Genome Institute (JGI-PGF)"/>
            <person name="Walter F."/>
            <person name="Albersmeier A."/>
            <person name="Kalinowski J."/>
            <person name="Ruckert C."/>
        </authorList>
    </citation>
    <scope>NUCLEOTIDE SEQUENCE</scope>
    <source>
        <strain evidence="6">CGMCC 1.15371</strain>
    </source>
</reference>
<keyword evidence="1" id="KW-0678">Repressor</keyword>
<dbReference type="CDD" id="cd06267">
    <property type="entry name" value="PBP1_LacI_sugar_binding-like"/>
    <property type="match status" value="1"/>
</dbReference>
<evidence type="ECO:0000313" key="6">
    <source>
        <dbReference type="EMBL" id="GGE35064.1"/>
    </source>
</evidence>
<evidence type="ECO:0000256" key="3">
    <source>
        <dbReference type="ARBA" id="ARBA00023125"/>
    </source>
</evidence>
<dbReference type="SUPFAM" id="SSF47413">
    <property type="entry name" value="lambda repressor-like DNA-binding domains"/>
    <property type="match status" value="1"/>
</dbReference>
<dbReference type="AlphaFoldDB" id="A0A8J2VKU2"/>
<dbReference type="PRINTS" id="PR00036">
    <property type="entry name" value="HTHLACI"/>
</dbReference>
<dbReference type="InterPro" id="IPR046335">
    <property type="entry name" value="LacI/GalR-like_sensor"/>
</dbReference>
<reference evidence="6" key="2">
    <citation type="submission" date="2020-09" db="EMBL/GenBank/DDBJ databases">
        <authorList>
            <person name="Sun Q."/>
            <person name="Zhou Y."/>
        </authorList>
    </citation>
    <scope>NUCLEOTIDE SEQUENCE</scope>
    <source>
        <strain evidence="6">CGMCC 1.15371</strain>
    </source>
</reference>
<evidence type="ECO:0000256" key="4">
    <source>
        <dbReference type="ARBA" id="ARBA00023163"/>
    </source>
</evidence>
<keyword evidence="7" id="KW-1185">Reference proteome</keyword>
<accession>A0A8J2VKU2</accession>
<dbReference type="PROSITE" id="PS50932">
    <property type="entry name" value="HTH_LACI_2"/>
    <property type="match status" value="1"/>
</dbReference>
<protein>
    <submittedName>
        <fullName evidence="6">LacI family transcriptional regulator</fullName>
    </submittedName>
</protein>
<feature type="domain" description="HTH lacI-type" evidence="5">
    <location>
        <begin position="2"/>
        <end position="58"/>
    </location>
</feature>
<dbReference type="Pfam" id="PF13377">
    <property type="entry name" value="Peripla_BP_3"/>
    <property type="match status" value="1"/>
</dbReference>